<reference evidence="2 3" key="1">
    <citation type="submission" date="2018-04" db="EMBL/GenBank/DDBJ databases">
        <title>WGS assembly of Panicum hallii var. hallii HAL2.</title>
        <authorList>
            <person name="Lovell J."/>
            <person name="Jenkins J."/>
            <person name="Lowry D."/>
            <person name="Mamidi S."/>
            <person name="Sreedasyam A."/>
            <person name="Weng X."/>
            <person name="Barry K."/>
            <person name="Bonette J."/>
            <person name="Campitelli B."/>
            <person name="Daum C."/>
            <person name="Gordon S."/>
            <person name="Gould B."/>
            <person name="Lipzen A."/>
            <person name="MacQueen A."/>
            <person name="Palacio-Mejia J."/>
            <person name="Plott C."/>
            <person name="Shakirov E."/>
            <person name="Shu S."/>
            <person name="Yoshinaga Y."/>
            <person name="Zane M."/>
            <person name="Rokhsar D."/>
            <person name="Grimwood J."/>
            <person name="Schmutz J."/>
            <person name="Juenger T."/>
        </authorList>
    </citation>
    <scope>NUCLEOTIDE SEQUENCE [LARGE SCALE GENOMIC DNA]</scope>
    <source>
        <strain evidence="3">cv. HAL2</strain>
    </source>
</reference>
<keyword evidence="3" id="KW-1185">Reference proteome</keyword>
<evidence type="ECO:0000256" key="1">
    <source>
        <dbReference type="SAM" id="MobiDB-lite"/>
    </source>
</evidence>
<evidence type="ECO:0000313" key="3">
    <source>
        <dbReference type="Proteomes" id="UP000244336"/>
    </source>
</evidence>
<feature type="compositionally biased region" description="Basic and acidic residues" evidence="1">
    <location>
        <begin position="124"/>
        <end position="144"/>
    </location>
</feature>
<dbReference type="Gramene" id="PUZ68622">
    <property type="protein sequence ID" value="PUZ68622"/>
    <property type="gene ID" value="GQ55_2G042800"/>
</dbReference>
<feature type="region of interest" description="Disordered" evidence="1">
    <location>
        <begin position="47"/>
        <end position="144"/>
    </location>
</feature>
<accession>A0A2T7ELC4</accession>
<protein>
    <submittedName>
        <fullName evidence="2">Uncharacterized protein</fullName>
    </submittedName>
</protein>
<feature type="compositionally biased region" description="Pro residues" evidence="1">
    <location>
        <begin position="90"/>
        <end position="106"/>
    </location>
</feature>
<evidence type="ECO:0000313" key="2">
    <source>
        <dbReference type="EMBL" id="PUZ68622.1"/>
    </source>
</evidence>
<proteinExistence type="predicted"/>
<sequence length="144" mass="15585">MVYDHSTRFFGPLDPRSTAAINFSHLRIFFPTQAPIRLIYSSLLPPRLPPQPSAVLHRMNPPSVPRCRLHQVQRAPPPPATTAGADSSAPTPPLPPPPTGGLPPPGSGGVPAVSPTSDPSGPAGHREYRDERSTVERARRTWLR</sequence>
<dbReference type="EMBL" id="CM009750">
    <property type="protein sequence ID" value="PUZ68622.1"/>
    <property type="molecule type" value="Genomic_DNA"/>
</dbReference>
<name>A0A2T7ELC4_9POAL</name>
<dbReference type="Proteomes" id="UP000244336">
    <property type="component" value="Chromosome 2"/>
</dbReference>
<organism evidence="2 3">
    <name type="scientific">Panicum hallii var. hallii</name>
    <dbReference type="NCBI Taxonomy" id="1504633"/>
    <lineage>
        <taxon>Eukaryota</taxon>
        <taxon>Viridiplantae</taxon>
        <taxon>Streptophyta</taxon>
        <taxon>Embryophyta</taxon>
        <taxon>Tracheophyta</taxon>
        <taxon>Spermatophyta</taxon>
        <taxon>Magnoliopsida</taxon>
        <taxon>Liliopsida</taxon>
        <taxon>Poales</taxon>
        <taxon>Poaceae</taxon>
        <taxon>PACMAD clade</taxon>
        <taxon>Panicoideae</taxon>
        <taxon>Panicodae</taxon>
        <taxon>Paniceae</taxon>
        <taxon>Panicinae</taxon>
        <taxon>Panicum</taxon>
        <taxon>Panicum sect. Panicum</taxon>
    </lineage>
</organism>
<gene>
    <name evidence="2" type="ORF">GQ55_2G042800</name>
</gene>
<dbReference type="AlphaFoldDB" id="A0A2T7ELC4"/>